<evidence type="ECO:0000256" key="6">
    <source>
        <dbReference type="ARBA" id="ARBA00023136"/>
    </source>
</evidence>
<evidence type="ECO:0000256" key="8">
    <source>
        <dbReference type="SAM" id="Phobius"/>
    </source>
</evidence>
<feature type="transmembrane region" description="Helical" evidence="8">
    <location>
        <begin position="61"/>
        <end position="82"/>
    </location>
</feature>
<evidence type="ECO:0000256" key="1">
    <source>
        <dbReference type="ARBA" id="ARBA00004651"/>
    </source>
</evidence>
<feature type="region of interest" description="Disordered" evidence="7">
    <location>
        <begin position="194"/>
        <end position="225"/>
    </location>
</feature>
<accession>A0ABT4DT33</accession>
<evidence type="ECO:0000256" key="5">
    <source>
        <dbReference type="ARBA" id="ARBA00022989"/>
    </source>
</evidence>
<dbReference type="PANTHER" id="PTHR43663:SF1">
    <property type="entry name" value="CHROMATE TRANSPORTER"/>
    <property type="match status" value="1"/>
</dbReference>
<comment type="similarity">
    <text evidence="2">Belongs to the chromate ion transporter (CHR) (TC 2.A.51) family.</text>
</comment>
<protein>
    <submittedName>
        <fullName evidence="9">Chromate transporter</fullName>
    </submittedName>
</protein>
<name>A0ABT4DT33_9BACL</name>
<dbReference type="PANTHER" id="PTHR43663">
    <property type="entry name" value="CHROMATE TRANSPORT PROTEIN-RELATED"/>
    <property type="match status" value="1"/>
</dbReference>
<dbReference type="EMBL" id="JAMDLW010000007">
    <property type="protein sequence ID" value="MCY9519253.1"/>
    <property type="molecule type" value="Genomic_DNA"/>
</dbReference>
<sequence length="225" mass="23814">MNGQATNTLNVPKRTLLFQLFSIFSKIGPTTFGGGYAILPAIDRELTEKRKWLSTNEMSEITALSGAAPGGIGVNVAALVGFRVAGIPGLIASVIGIALPTIVIMLLLCAGAAGFRNNSYVQAALAGIKPTVIALIVYAAVRLGRQSLRNVFAWVVTLTSTALLLWTPIHPILVLAIGSAAGLAMEWYQHGNHKHDRRGTASKIKPSDSNVKLGTHQHQSKQAQG</sequence>
<proteinExistence type="inferred from homology"/>
<evidence type="ECO:0000256" key="7">
    <source>
        <dbReference type="SAM" id="MobiDB-lite"/>
    </source>
</evidence>
<feature type="transmembrane region" description="Helical" evidence="8">
    <location>
        <begin position="120"/>
        <end position="141"/>
    </location>
</feature>
<organism evidence="9 10">
    <name type="scientific">Paenibacillus apiarius</name>
    <dbReference type="NCBI Taxonomy" id="46240"/>
    <lineage>
        <taxon>Bacteria</taxon>
        <taxon>Bacillati</taxon>
        <taxon>Bacillota</taxon>
        <taxon>Bacilli</taxon>
        <taxon>Bacillales</taxon>
        <taxon>Paenibacillaceae</taxon>
        <taxon>Paenibacillus</taxon>
    </lineage>
</organism>
<evidence type="ECO:0000256" key="2">
    <source>
        <dbReference type="ARBA" id="ARBA00005262"/>
    </source>
</evidence>
<feature type="compositionally biased region" description="Polar residues" evidence="7">
    <location>
        <begin position="207"/>
        <end position="225"/>
    </location>
</feature>
<dbReference type="Proteomes" id="UP001207626">
    <property type="component" value="Unassembled WGS sequence"/>
</dbReference>
<gene>
    <name evidence="9" type="ORF">M5X09_06090</name>
</gene>
<dbReference type="RefSeq" id="WP_087431704.1">
    <property type="nucleotide sequence ID" value="NZ_JAMDLV010000034.1"/>
</dbReference>
<reference evidence="9 10" key="1">
    <citation type="submission" date="2022-05" db="EMBL/GenBank/DDBJ databases">
        <title>Genome Sequencing of Bee-Associated Microbes.</title>
        <authorList>
            <person name="Dunlap C."/>
        </authorList>
    </citation>
    <scope>NUCLEOTIDE SEQUENCE [LARGE SCALE GENOMIC DNA]</scope>
    <source>
        <strain evidence="9 10">NRRL NRS-1438</strain>
    </source>
</reference>
<keyword evidence="4 8" id="KW-0812">Transmembrane</keyword>
<dbReference type="Pfam" id="PF02417">
    <property type="entry name" value="Chromate_transp"/>
    <property type="match status" value="1"/>
</dbReference>
<keyword evidence="3" id="KW-1003">Cell membrane</keyword>
<evidence type="ECO:0000313" key="10">
    <source>
        <dbReference type="Proteomes" id="UP001207626"/>
    </source>
</evidence>
<evidence type="ECO:0000256" key="3">
    <source>
        <dbReference type="ARBA" id="ARBA00022475"/>
    </source>
</evidence>
<dbReference type="InterPro" id="IPR052518">
    <property type="entry name" value="CHR_Transporter"/>
</dbReference>
<feature type="transmembrane region" description="Helical" evidence="8">
    <location>
        <begin position="89"/>
        <end position="114"/>
    </location>
</feature>
<evidence type="ECO:0000256" key="4">
    <source>
        <dbReference type="ARBA" id="ARBA00022692"/>
    </source>
</evidence>
<dbReference type="InterPro" id="IPR003370">
    <property type="entry name" value="Chromate_transpt"/>
</dbReference>
<comment type="subcellular location">
    <subcellularLocation>
        <location evidence="1">Cell membrane</location>
        <topology evidence="1">Multi-pass membrane protein</topology>
    </subcellularLocation>
</comment>
<keyword evidence="6 8" id="KW-0472">Membrane</keyword>
<keyword evidence="5 8" id="KW-1133">Transmembrane helix</keyword>
<evidence type="ECO:0000313" key="9">
    <source>
        <dbReference type="EMBL" id="MCY9519253.1"/>
    </source>
</evidence>
<keyword evidence="10" id="KW-1185">Reference proteome</keyword>
<comment type="caution">
    <text evidence="9">The sequence shown here is derived from an EMBL/GenBank/DDBJ whole genome shotgun (WGS) entry which is preliminary data.</text>
</comment>
<feature type="transmembrane region" description="Helical" evidence="8">
    <location>
        <begin position="172"/>
        <end position="188"/>
    </location>
</feature>